<comment type="caution">
    <text evidence="1">The sequence shown here is derived from an EMBL/GenBank/DDBJ whole genome shotgun (WGS) entry which is preliminary data.</text>
</comment>
<proteinExistence type="predicted"/>
<evidence type="ECO:0000313" key="2">
    <source>
        <dbReference type="Proteomes" id="UP000821865"/>
    </source>
</evidence>
<sequence>MSVANSWGRRRLLDTPIHLHLSGCALTPAPQLRRLGVAITANGSEKAWIREIRQQAHRVLHLIRRICSKAGGARTKTAHLLVRTVLTPRLIYSAQFQHLTATDWARLECINREAMGVVTGLPRCPPIPTLQE</sequence>
<name>A0ACB8C945_DERSI</name>
<protein>
    <submittedName>
        <fullName evidence="1">Uncharacterized protein</fullName>
    </submittedName>
</protein>
<gene>
    <name evidence="1" type="ORF">HPB49_011695</name>
</gene>
<accession>A0ACB8C945</accession>
<organism evidence="1 2">
    <name type="scientific">Dermacentor silvarum</name>
    <name type="common">Tick</name>
    <dbReference type="NCBI Taxonomy" id="543639"/>
    <lineage>
        <taxon>Eukaryota</taxon>
        <taxon>Metazoa</taxon>
        <taxon>Ecdysozoa</taxon>
        <taxon>Arthropoda</taxon>
        <taxon>Chelicerata</taxon>
        <taxon>Arachnida</taxon>
        <taxon>Acari</taxon>
        <taxon>Parasitiformes</taxon>
        <taxon>Ixodida</taxon>
        <taxon>Ixodoidea</taxon>
        <taxon>Ixodidae</taxon>
        <taxon>Rhipicephalinae</taxon>
        <taxon>Dermacentor</taxon>
    </lineage>
</organism>
<evidence type="ECO:0000313" key="1">
    <source>
        <dbReference type="EMBL" id="KAH7937399.1"/>
    </source>
</evidence>
<dbReference type="EMBL" id="CM023477">
    <property type="protein sequence ID" value="KAH7937399.1"/>
    <property type="molecule type" value="Genomic_DNA"/>
</dbReference>
<reference evidence="1" key="1">
    <citation type="submission" date="2020-05" db="EMBL/GenBank/DDBJ databases">
        <title>Large-scale comparative analyses of tick genomes elucidate their genetic diversity and vector capacities.</title>
        <authorList>
            <person name="Jia N."/>
            <person name="Wang J."/>
            <person name="Shi W."/>
            <person name="Du L."/>
            <person name="Sun Y."/>
            <person name="Zhan W."/>
            <person name="Jiang J."/>
            <person name="Wang Q."/>
            <person name="Zhang B."/>
            <person name="Ji P."/>
            <person name="Sakyi L.B."/>
            <person name="Cui X."/>
            <person name="Yuan T."/>
            <person name="Jiang B."/>
            <person name="Yang W."/>
            <person name="Lam T.T.-Y."/>
            <person name="Chang Q."/>
            <person name="Ding S."/>
            <person name="Wang X."/>
            <person name="Zhu J."/>
            <person name="Ruan X."/>
            <person name="Zhao L."/>
            <person name="Wei J."/>
            <person name="Que T."/>
            <person name="Du C."/>
            <person name="Cheng J."/>
            <person name="Dai P."/>
            <person name="Han X."/>
            <person name="Huang E."/>
            <person name="Gao Y."/>
            <person name="Liu J."/>
            <person name="Shao H."/>
            <person name="Ye R."/>
            <person name="Li L."/>
            <person name="Wei W."/>
            <person name="Wang X."/>
            <person name="Wang C."/>
            <person name="Yang T."/>
            <person name="Huo Q."/>
            <person name="Li W."/>
            <person name="Guo W."/>
            <person name="Chen H."/>
            <person name="Zhou L."/>
            <person name="Ni X."/>
            <person name="Tian J."/>
            <person name="Zhou Y."/>
            <person name="Sheng Y."/>
            <person name="Liu T."/>
            <person name="Pan Y."/>
            <person name="Xia L."/>
            <person name="Li J."/>
            <person name="Zhao F."/>
            <person name="Cao W."/>
        </authorList>
    </citation>
    <scope>NUCLEOTIDE SEQUENCE</scope>
    <source>
        <strain evidence="1">Dsil-2018</strain>
    </source>
</reference>
<keyword evidence="2" id="KW-1185">Reference proteome</keyword>
<dbReference type="Proteomes" id="UP000821865">
    <property type="component" value="Chromosome 8"/>
</dbReference>